<dbReference type="Proteomes" id="UP001470230">
    <property type="component" value="Unassembled WGS sequence"/>
</dbReference>
<gene>
    <name evidence="2" type="ORF">M9Y10_013285</name>
</gene>
<dbReference type="EMBL" id="JAPFFF010000019">
    <property type="protein sequence ID" value="KAK8858184.1"/>
    <property type="molecule type" value="Genomic_DNA"/>
</dbReference>
<feature type="region of interest" description="Disordered" evidence="1">
    <location>
        <begin position="268"/>
        <end position="308"/>
    </location>
</feature>
<evidence type="ECO:0000313" key="2">
    <source>
        <dbReference type="EMBL" id="KAK8858184.1"/>
    </source>
</evidence>
<evidence type="ECO:0000313" key="3">
    <source>
        <dbReference type="Proteomes" id="UP001470230"/>
    </source>
</evidence>
<sequence length="549" mass="64285">MKGSKKFEKINIPPVDPLIVQYVILASIHDKKKKQLLAEMNNFLQVIEKKIADFMAESDSLNAKKNYLLSAYDNMKLPLYPSPKYVWAKQKHRRLFLKYYKCVADFFEDKIHVSNLLHSFIKECGKFSIPIILLKDKFMNDIDSKNDPKLSSALKKYTIMTNYISSFEKHGQKKTCRYGYVALNELWPKLKEVVAQYDNQSVSEKERFYPPNEFEDMFMRFILINKISDSFRLCIEKMPKYGTYEEFKKKISLNLSLESDELFENIDKENGDAQMSPNKVSLADLDKKEEENQNEDEDEDEKERKGQKLSFMEETQLQAMMDQEMDTSNFRNFVLALFRLIKQNNNCTQAMLQLFHCAVIRILFDFYYVENSAILYGRQLKELYIQICEEILCESPLQMNISSKFFSMGEVNHPMREIITNDPILQAGSAALYIIQFMVNPLDMAIQVNRAFKIIQESINMKNYNGNQQNSQISSQMTSDDFINMLKPLYAMNPYVCPSGVCRYIELFCELFQLFDTLSYGLTTFSIVLKDIDEETKKRENLLPLDNPI</sequence>
<comment type="caution">
    <text evidence="2">The sequence shown here is derived from an EMBL/GenBank/DDBJ whole genome shotgun (WGS) entry which is preliminary data.</text>
</comment>
<proteinExistence type="predicted"/>
<organism evidence="2 3">
    <name type="scientific">Tritrichomonas musculus</name>
    <dbReference type="NCBI Taxonomy" id="1915356"/>
    <lineage>
        <taxon>Eukaryota</taxon>
        <taxon>Metamonada</taxon>
        <taxon>Parabasalia</taxon>
        <taxon>Tritrichomonadida</taxon>
        <taxon>Tritrichomonadidae</taxon>
        <taxon>Tritrichomonas</taxon>
    </lineage>
</organism>
<keyword evidence="3" id="KW-1185">Reference proteome</keyword>
<accession>A0ABR2I6N4</accession>
<dbReference type="InterPro" id="IPR037191">
    <property type="entry name" value="VPS9_dom_sf"/>
</dbReference>
<evidence type="ECO:0000256" key="1">
    <source>
        <dbReference type="SAM" id="MobiDB-lite"/>
    </source>
</evidence>
<evidence type="ECO:0008006" key="4">
    <source>
        <dbReference type="Google" id="ProtNLM"/>
    </source>
</evidence>
<dbReference type="SUPFAM" id="SSF109993">
    <property type="entry name" value="VPS9 domain"/>
    <property type="match status" value="1"/>
</dbReference>
<feature type="compositionally biased region" description="Acidic residues" evidence="1">
    <location>
        <begin position="292"/>
        <end position="301"/>
    </location>
</feature>
<protein>
    <recommendedName>
        <fullName evidence="4">VPS9 domain-containing protein</fullName>
    </recommendedName>
</protein>
<reference evidence="2 3" key="1">
    <citation type="submission" date="2024-04" db="EMBL/GenBank/DDBJ databases">
        <title>Tritrichomonas musculus Genome.</title>
        <authorList>
            <person name="Alves-Ferreira E."/>
            <person name="Grigg M."/>
            <person name="Lorenzi H."/>
            <person name="Galac M."/>
        </authorList>
    </citation>
    <scope>NUCLEOTIDE SEQUENCE [LARGE SCALE GENOMIC DNA]</scope>
    <source>
        <strain evidence="2 3">EAF2021</strain>
    </source>
</reference>
<name>A0ABR2I6N4_9EUKA</name>